<name>A0ACC1N4M6_9PEZI</name>
<proteinExistence type="predicted"/>
<reference evidence="1" key="1">
    <citation type="submission" date="2022-10" db="EMBL/GenBank/DDBJ databases">
        <title>Genome Sequence of Xylaria curta.</title>
        <authorList>
            <person name="Buettner E."/>
        </authorList>
    </citation>
    <scope>NUCLEOTIDE SEQUENCE</scope>
    <source>
        <strain evidence="1">Babe10</strain>
    </source>
</reference>
<protein>
    <submittedName>
        <fullName evidence="1">Uncharacterized protein</fullName>
    </submittedName>
</protein>
<organism evidence="1 2">
    <name type="scientific">Xylaria curta</name>
    <dbReference type="NCBI Taxonomy" id="42375"/>
    <lineage>
        <taxon>Eukaryota</taxon>
        <taxon>Fungi</taxon>
        <taxon>Dikarya</taxon>
        <taxon>Ascomycota</taxon>
        <taxon>Pezizomycotina</taxon>
        <taxon>Sordariomycetes</taxon>
        <taxon>Xylariomycetidae</taxon>
        <taxon>Xylariales</taxon>
        <taxon>Xylariaceae</taxon>
        <taxon>Xylaria</taxon>
    </lineage>
</organism>
<dbReference type="EMBL" id="JAPDGR010002790">
    <property type="protein sequence ID" value="KAJ2974202.1"/>
    <property type="molecule type" value="Genomic_DNA"/>
</dbReference>
<comment type="caution">
    <text evidence="1">The sequence shown here is derived from an EMBL/GenBank/DDBJ whole genome shotgun (WGS) entry which is preliminary data.</text>
</comment>
<accession>A0ACC1N4M6</accession>
<gene>
    <name evidence="1" type="ORF">NUW58_g8734</name>
</gene>
<evidence type="ECO:0000313" key="2">
    <source>
        <dbReference type="Proteomes" id="UP001143856"/>
    </source>
</evidence>
<keyword evidence="2" id="KW-1185">Reference proteome</keyword>
<dbReference type="Proteomes" id="UP001143856">
    <property type="component" value="Unassembled WGS sequence"/>
</dbReference>
<sequence length="196" mass="20856">MQFSTYFLAALSMGSALAAPLVDIQIFNTAAAELTRARNTIHQQAAAIKLLVGGAPTVENVNKIRDCATIVGQNLNILITPSIALGSIGSTSLTKAQLAAIPKFAEDFRAIILDVELIGKTISHSRLSRDQLTQVKPELEWALATTSPLARPILAFIKLAAPSYYQGYYGVPPALLSIQALINIDLAVFIGIGISL</sequence>
<evidence type="ECO:0000313" key="1">
    <source>
        <dbReference type="EMBL" id="KAJ2974202.1"/>
    </source>
</evidence>